<proteinExistence type="predicted"/>
<dbReference type="Proteomes" id="UP000223913">
    <property type="component" value="Unassembled WGS sequence"/>
</dbReference>
<organism evidence="1 2">
    <name type="scientific">Flavilitoribacter nigricans (strain ATCC 23147 / DSM 23189 / NBRC 102662 / NCIMB 1420 / SS-2)</name>
    <name type="common">Lewinella nigricans</name>
    <dbReference type="NCBI Taxonomy" id="1122177"/>
    <lineage>
        <taxon>Bacteria</taxon>
        <taxon>Pseudomonadati</taxon>
        <taxon>Bacteroidota</taxon>
        <taxon>Saprospiria</taxon>
        <taxon>Saprospirales</taxon>
        <taxon>Lewinellaceae</taxon>
        <taxon>Flavilitoribacter</taxon>
    </lineage>
</organism>
<protein>
    <submittedName>
        <fullName evidence="1">Uncharacterized protein</fullName>
    </submittedName>
</protein>
<dbReference type="EMBL" id="PDUD01000013">
    <property type="protein sequence ID" value="PHN06964.1"/>
    <property type="molecule type" value="Genomic_DNA"/>
</dbReference>
<evidence type="ECO:0000313" key="2">
    <source>
        <dbReference type="Proteomes" id="UP000223913"/>
    </source>
</evidence>
<reference evidence="1 2" key="1">
    <citation type="submission" date="2017-10" db="EMBL/GenBank/DDBJ databases">
        <title>The draft genome sequence of Lewinella nigricans NBRC 102662.</title>
        <authorList>
            <person name="Wang K."/>
        </authorList>
    </citation>
    <scope>NUCLEOTIDE SEQUENCE [LARGE SCALE GENOMIC DNA]</scope>
    <source>
        <strain evidence="1 2">NBRC 102662</strain>
    </source>
</reference>
<dbReference type="RefSeq" id="WP_099149715.1">
    <property type="nucleotide sequence ID" value="NZ_PDUD01000013.1"/>
</dbReference>
<gene>
    <name evidence="1" type="ORF">CRP01_09110</name>
</gene>
<accession>A0A2D0NEM3</accession>
<dbReference type="AlphaFoldDB" id="A0A2D0NEM3"/>
<evidence type="ECO:0000313" key="1">
    <source>
        <dbReference type="EMBL" id="PHN06964.1"/>
    </source>
</evidence>
<comment type="caution">
    <text evidence="1">The sequence shown here is derived from an EMBL/GenBank/DDBJ whole genome shotgun (WGS) entry which is preliminary data.</text>
</comment>
<keyword evidence="2" id="KW-1185">Reference proteome</keyword>
<name>A0A2D0NEM3_FLAN2</name>
<sequence length="118" mass="13634">MIDIESVIREIKALREHATAEEKERLDWHEFHPSSDENCIYGLMTGHCDSIRAKELAEIAGNKKEIHPSGWVYKVSPLEVFIHDYDDFNFEILQYIKGEIDVLPDLSLALGFEDELTD</sequence>